<dbReference type="Gene3D" id="3.30.43.10">
    <property type="entry name" value="Uridine Diphospho-n-acetylenolpyruvylglucosamine Reductase, domain 2"/>
    <property type="match status" value="1"/>
</dbReference>
<dbReference type="PROSITE" id="PS51387">
    <property type="entry name" value="FAD_PCMH"/>
    <property type="match status" value="1"/>
</dbReference>
<evidence type="ECO:0000256" key="1">
    <source>
        <dbReference type="ARBA" id="ARBA00008000"/>
    </source>
</evidence>
<feature type="domain" description="FAD-binding PCMH-type" evidence="4">
    <location>
        <begin position="34"/>
        <end position="215"/>
    </location>
</feature>
<proteinExistence type="inferred from homology"/>
<keyword evidence="3" id="KW-0274">FAD</keyword>
<dbReference type="InterPro" id="IPR006094">
    <property type="entry name" value="Oxid_FAD_bind_N"/>
</dbReference>
<dbReference type="InterPro" id="IPR016166">
    <property type="entry name" value="FAD-bd_PCMH"/>
</dbReference>
<keyword evidence="2" id="KW-0285">Flavoprotein</keyword>
<evidence type="ECO:0000313" key="6">
    <source>
        <dbReference type="Proteomes" id="UP000776983"/>
    </source>
</evidence>
<dbReference type="Gene3D" id="3.30.70.2190">
    <property type="match status" value="1"/>
</dbReference>
<evidence type="ECO:0000256" key="2">
    <source>
        <dbReference type="ARBA" id="ARBA00022630"/>
    </source>
</evidence>
<accession>A0ABS8CBT1</accession>
<dbReference type="Gene3D" id="3.30.465.10">
    <property type="match status" value="1"/>
</dbReference>
<dbReference type="Proteomes" id="UP000776983">
    <property type="component" value="Unassembled WGS sequence"/>
</dbReference>
<protein>
    <submittedName>
        <fullName evidence="5">FAD-binding oxidoreductase</fullName>
    </submittedName>
</protein>
<dbReference type="Pfam" id="PF01565">
    <property type="entry name" value="FAD_binding_4"/>
    <property type="match status" value="1"/>
</dbReference>
<sequence length="473" mass="50755">MNDLVKALTDLLGAEYVLLGDETAPYVADWRERYHGKALAVVRPGSTEEVAQVVKLCAQHATPIVPQGGNTGLCGAATPDMSGNAVVLSTARLNRIRHIDSANDTMDVEAGCILQNLQQAARDAGRLFPLSLAAEGSCTIGGNLATNAGGTQVLRYGNTRDLVLGLEVVTPQGEIWRGLRGLRKDNTGYDLRNLFIGSEGTLGIITAATLKLYPLPVAQCTALLALGSLDDAIAVLSAARQGFGASLTGYELMAGDCLRLVNQCYPQQRLPFEGESAASPWFALLELSDSESETHARERFEAVVGELLEAGRVLDAVIAENITQSKALWHLRESIPLAEKDTGKSIKHDVSLPVSNIADFIERANAALQAAVPGIRHIIFGHLGDGNLHYNVARGPDMSEDALLARQEDVYRIVHDCVHSLKGSISAEHGVGQLKRDILPQYKDPVEMALMHRIKQALDPQGLMNPGKVLVTS</sequence>
<dbReference type="InterPro" id="IPR036318">
    <property type="entry name" value="FAD-bd_PCMH-like_sf"/>
</dbReference>
<dbReference type="SUPFAM" id="SSF55103">
    <property type="entry name" value="FAD-linked oxidases, C-terminal domain"/>
    <property type="match status" value="1"/>
</dbReference>
<gene>
    <name evidence="5" type="ORF">H0484_06960</name>
</gene>
<dbReference type="RefSeq" id="WP_226953832.1">
    <property type="nucleotide sequence ID" value="NZ_JACDXW010000003.1"/>
</dbReference>
<dbReference type="Pfam" id="PF02913">
    <property type="entry name" value="FAD-oxidase_C"/>
    <property type="match status" value="1"/>
</dbReference>
<comment type="caution">
    <text evidence="5">The sequence shown here is derived from an EMBL/GenBank/DDBJ whole genome shotgun (WGS) entry which is preliminary data.</text>
</comment>
<dbReference type="InterPro" id="IPR016169">
    <property type="entry name" value="FAD-bd_PCMH_sub2"/>
</dbReference>
<evidence type="ECO:0000313" key="5">
    <source>
        <dbReference type="EMBL" id="MCB5363485.1"/>
    </source>
</evidence>
<name>A0ABS8CBT1_9BURK</name>
<dbReference type="PANTHER" id="PTHR43716:SF2">
    <property type="entry name" value="BLL6224 PROTEIN"/>
    <property type="match status" value="1"/>
</dbReference>
<dbReference type="Gene3D" id="3.30.70.2740">
    <property type="match status" value="1"/>
</dbReference>
<reference evidence="5 6" key="1">
    <citation type="submission" date="2020-07" db="EMBL/GenBank/DDBJ databases">
        <title>Pusillimonas sp. nov., isolated from poultry manure in Taiwan.</title>
        <authorList>
            <person name="Lin S.-Y."/>
            <person name="Tang Y.-S."/>
            <person name="Young C.-C."/>
        </authorList>
    </citation>
    <scope>NUCLEOTIDE SEQUENCE [LARGE SCALE GENOMIC DNA]</scope>
    <source>
        <strain evidence="5 6">CC-YST705</strain>
    </source>
</reference>
<evidence type="ECO:0000256" key="3">
    <source>
        <dbReference type="ARBA" id="ARBA00022827"/>
    </source>
</evidence>
<keyword evidence="6" id="KW-1185">Reference proteome</keyword>
<dbReference type="InterPro" id="IPR016167">
    <property type="entry name" value="FAD-bd_PCMH_sub1"/>
</dbReference>
<comment type="similarity">
    <text evidence="1">Belongs to the FAD-binding oxidoreductase/transferase type 4 family.</text>
</comment>
<dbReference type="InterPro" id="IPR004113">
    <property type="entry name" value="FAD-bd_oxidored_4_C"/>
</dbReference>
<dbReference type="Gene3D" id="1.10.45.10">
    <property type="entry name" value="Vanillyl-alcohol Oxidase, Chain A, domain 4"/>
    <property type="match status" value="1"/>
</dbReference>
<dbReference type="SUPFAM" id="SSF56176">
    <property type="entry name" value="FAD-binding/transporter-associated domain-like"/>
    <property type="match status" value="1"/>
</dbReference>
<dbReference type="InterPro" id="IPR016171">
    <property type="entry name" value="Vanillyl_alc_oxidase_C-sub2"/>
</dbReference>
<evidence type="ECO:0000259" key="4">
    <source>
        <dbReference type="PROSITE" id="PS51387"/>
    </source>
</evidence>
<dbReference type="InterPro" id="IPR051264">
    <property type="entry name" value="FAD-oxidored/transferase_4"/>
</dbReference>
<dbReference type="InterPro" id="IPR016164">
    <property type="entry name" value="FAD-linked_Oxase-like_C"/>
</dbReference>
<dbReference type="PANTHER" id="PTHR43716">
    <property type="entry name" value="D-2-HYDROXYGLUTARATE DEHYDROGENASE, MITOCHONDRIAL"/>
    <property type="match status" value="1"/>
</dbReference>
<organism evidence="5 6">
    <name type="scientific">Mesopusillimonas faecipullorum</name>
    <dbReference type="NCBI Taxonomy" id="2755040"/>
    <lineage>
        <taxon>Bacteria</taxon>
        <taxon>Pseudomonadati</taxon>
        <taxon>Pseudomonadota</taxon>
        <taxon>Betaproteobacteria</taxon>
        <taxon>Burkholderiales</taxon>
        <taxon>Alcaligenaceae</taxon>
        <taxon>Mesopusillimonas</taxon>
    </lineage>
</organism>
<dbReference type="EMBL" id="JACDXW010000003">
    <property type="protein sequence ID" value="MCB5363485.1"/>
    <property type="molecule type" value="Genomic_DNA"/>
</dbReference>